<evidence type="ECO:0000313" key="2">
    <source>
        <dbReference type="EMBL" id="SNY06014.1"/>
    </source>
</evidence>
<reference evidence="3" key="1">
    <citation type="submission" date="2017-09" db="EMBL/GenBank/DDBJ databases">
        <authorList>
            <person name="Varghese N."/>
            <person name="Submissions S."/>
        </authorList>
    </citation>
    <scope>NUCLEOTIDE SEQUENCE [LARGE SCALE GENOMIC DNA]</scope>
    <source>
        <strain evidence="3">MSL47</strain>
    </source>
</reference>
<keyword evidence="1" id="KW-0812">Transmembrane</keyword>
<sequence>MDEKIKIIQQTLEVNQEEAETALKLAEDDLEKALYMGDYVARDYILLQIKFTSGASNHNKNYGLIGVVWNGKEGEFVNSDVAINDRELISNIELKVDPQVFMKALQKIKQSENFNFEYQIKKKIEEIFNPTLIFKIFKMSKEDQIEQLHDFIKEKMMNVLEGAFDLEIYLELITKAKLRNLFPEFFEEAPVEEIEEKGSKREGKLTKGSLDINLSCVPIISATKGKRISELNIGDKLKVKITDHKEIGQYLNKLLKDSSGTATGVISKMSFNENLRRYSVVVQFGPNIYGNLIVEPEVKISTVDSEISNNKEIDKGKINKNNLTIFSIIIVIIILGIILYNYL</sequence>
<keyword evidence="3" id="KW-1185">Reference proteome</keyword>
<evidence type="ECO:0000313" key="3">
    <source>
        <dbReference type="Proteomes" id="UP000219573"/>
    </source>
</evidence>
<name>A0A285F5M6_9FIRM</name>
<proteinExistence type="predicted"/>
<dbReference type="EMBL" id="OBDZ01000001">
    <property type="protein sequence ID" value="SNY06014.1"/>
    <property type="molecule type" value="Genomic_DNA"/>
</dbReference>
<protein>
    <submittedName>
        <fullName evidence="2">Uncharacterized protein</fullName>
    </submittedName>
</protein>
<dbReference type="Proteomes" id="UP000219573">
    <property type="component" value="Unassembled WGS sequence"/>
</dbReference>
<evidence type="ECO:0000256" key="1">
    <source>
        <dbReference type="SAM" id="Phobius"/>
    </source>
</evidence>
<organism evidence="2 3">
    <name type="scientific">Orenia metallireducens</name>
    <dbReference type="NCBI Taxonomy" id="1413210"/>
    <lineage>
        <taxon>Bacteria</taxon>
        <taxon>Bacillati</taxon>
        <taxon>Bacillota</taxon>
        <taxon>Clostridia</taxon>
        <taxon>Halanaerobiales</taxon>
        <taxon>Halobacteroidaceae</taxon>
        <taxon>Orenia</taxon>
    </lineage>
</organism>
<dbReference type="AlphaFoldDB" id="A0A285F5M6"/>
<dbReference type="STRING" id="1413210.U472_10595"/>
<accession>A0A285F5M6</accession>
<dbReference type="OrthoDB" id="2112775at2"/>
<keyword evidence="1" id="KW-1133">Transmembrane helix</keyword>
<gene>
    <name evidence="2" type="ORF">SAMN06265827_101197</name>
</gene>
<dbReference type="RefSeq" id="WP_097016235.1">
    <property type="nucleotide sequence ID" value="NZ_OBDZ01000001.1"/>
</dbReference>
<feature type="transmembrane region" description="Helical" evidence="1">
    <location>
        <begin position="323"/>
        <end position="342"/>
    </location>
</feature>
<keyword evidence="1" id="KW-0472">Membrane</keyword>